<accession>A0ABY4QB87</accession>
<evidence type="ECO:0000313" key="2">
    <source>
        <dbReference type="Proteomes" id="UP001056588"/>
    </source>
</evidence>
<sequence length="86" mass="9787">MNINILGFNIFAKGGTSRSNINLVKSFLNKGHKIKYFNAQDFKKTDVTSLIIHEDLNNEDFSTLKFNGVDEISNADLLIITRESFF</sequence>
<organism evidence="1 2">
    <name type="scientific">Staphylococcus edaphicus</name>
    <dbReference type="NCBI Taxonomy" id="1955013"/>
    <lineage>
        <taxon>Bacteria</taxon>
        <taxon>Bacillati</taxon>
        <taxon>Bacillota</taxon>
        <taxon>Bacilli</taxon>
        <taxon>Bacillales</taxon>
        <taxon>Staphylococcaceae</taxon>
        <taxon>Staphylococcus</taxon>
    </lineage>
</organism>
<dbReference type="Proteomes" id="UP001056588">
    <property type="component" value="Chromosome"/>
</dbReference>
<name>A0ABY4QB87_9STAP</name>
<protein>
    <submittedName>
        <fullName evidence="1">Uncharacterized protein</fullName>
    </submittedName>
</protein>
<keyword evidence="2" id="KW-1185">Reference proteome</keyword>
<evidence type="ECO:0000313" key="1">
    <source>
        <dbReference type="EMBL" id="UQW81259.1"/>
    </source>
</evidence>
<reference evidence="1" key="1">
    <citation type="submission" date="2022-03" db="EMBL/GenBank/DDBJ databases">
        <title>Complete Genome Sequence of Staphylococcus edaphicus strain CCM 8731.</title>
        <authorList>
            <person name="Rimmer C.O."/>
            <person name="Thomas J.C."/>
        </authorList>
    </citation>
    <scope>NUCLEOTIDE SEQUENCE</scope>
    <source>
        <strain evidence="1">CCM 8731</strain>
    </source>
</reference>
<dbReference type="EMBL" id="CP093217">
    <property type="protein sequence ID" value="UQW81259.1"/>
    <property type="molecule type" value="Genomic_DNA"/>
</dbReference>
<proteinExistence type="predicted"/>
<gene>
    <name evidence="1" type="ORF">MNY58_11850</name>
</gene>